<organism evidence="1 2">
    <name type="scientific">Archangium gephyra</name>
    <dbReference type="NCBI Taxonomy" id="48"/>
    <lineage>
        <taxon>Bacteria</taxon>
        <taxon>Pseudomonadati</taxon>
        <taxon>Myxococcota</taxon>
        <taxon>Myxococcia</taxon>
        <taxon>Myxococcales</taxon>
        <taxon>Cystobacterineae</taxon>
        <taxon>Archangiaceae</taxon>
        <taxon>Archangium</taxon>
    </lineage>
</organism>
<accession>A0ABX9JVQ9</accession>
<evidence type="ECO:0000313" key="2">
    <source>
        <dbReference type="Proteomes" id="UP000256345"/>
    </source>
</evidence>
<evidence type="ECO:0000313" key="1">
    <source>
        <dbReference type="EMBL" id="REG27916.1"/>
    </source>
</evidence>
<comment type="caution">
    <text evidence="1">The sequence shown here is derived from an EMBL/GenBank/DDBJ whole genome shotgun (WGS) entry which is preliminary data.</text>
</comment>
<gene>
    <name evidence="1" type="ORF">ATI61_109257</name>
</gene>
<dbReference type="Proteomes" id="UP000256345">
    <property type="component" value="Unassembled WGS sequence"/>
</dbReference>
<protein>
    <submittedName>
        <fullName evidence="1">Uncharacterized protein</fullName>
    </submittedName>
</protein>
<sequence length="300" mass="32968">MFPVDEGASRGGAAGWRTLSAVCALVVLAAPQRARAEPLCDQDWDVGNLVIQIGERKNDGSPLPRFDPQQPMNPYEFPGERYVFRQKGRVYRAVGRFQDRQEGEAALKQVYNDMPHLYTGSYPPFLSNPGAYLVDESRTCKVNRKNPIIDPAWWILEKDGVLLVGSQTECKKGQLTKTITVVSCDGMKNLMTDSVSAPCDAGRVTSCIHPVVPGVFAFNHSYSAPAQGTQVRLRVYDVPKKKRLHSLDAGHDGGPETELMSVQDIDNDGVPEIVHTIAGTGERTSVLKWSKGKFAKVKAP</sequence>
<keyword evidence="2" id="KW-1185">Reference proteome</keyword>
<reference evidence="1 2" key="1">
    <citation type="submission" date="2018-08" db="EMBL/GenBank/DDBJ databases">
        <title>Genomic Encyclopedia of Archaeal and Bacterial Type Strains, Phase II (KMG-II): from individual species to whole genera.</title>
        <authorList>
            <person name="Goeker M."/>
        </authorList>
    </citation>
    <scope>NUCLEOTIDE SEQUENCE [LARGE SCALE GENOMIC DNA]</scope>
    <source>
        <strain evidence="1 2">DSM 2261</strain>
    </source>
</reference>
<dbReference type="RefSeq" id="WP_075335864.1">
    <property type="nucleotide sequence ID" value="NZ_CP011509.1"/>
</dbReference>
<name>A0ABX9JVQ9_9BACT</name>
<dbReference type="EMBL" id="QUMU01000009">
    <property type="protein sequence ID" value="REG27916.1"/>
    <property type="molecule type" value="Genomic_DNA"/>
</dbReference>
<proteinExistence type="predicted"/>